<dbReference type="GO" id="GO:0006355">
    <property type="term" value="P:regulation of DNA-templated transcription"/>
    <property type="evidence" value="ECO:0007669"/>
    <property type="project" value="InterPro"/>
</dbReference>
<dbReference type="SMART" id="SM00448">
    <property type="entry name" value="REC"/>
    <property type="match status" value="1"/>
</dbReference>
<evidence type="ECO:0000256" key="6">
    <source>
        <dbReference type="PROSITE-ProRule" id="PRU00169"/>
    </source>
</evidence>
<dbReference type="SMART" id="SM00862">
    <property type="entry name" value="Trans_reg_C"/>
    <property type="match status" value="1"/>
</dbReference>
<evidence type="ECO:0000256" key="7">
    <source>
        <dbReference type="PROSITE-ProRule" id="PRU01091"/>
    </source>
</evidence>
<keyword evidence="3" id="KW-0805">Transcription regulation</keyword>
<evidence type="ECO:0000256" key="5">
    <source>
        <dbReference type="ARBA" id="ARBA00023163"/>
    </source>
</evidence>
<organism evidence="10 11">
    <name type="scientific">Butyricimonas virosa</name>
    <dbReference type="NCBI Taxonomy" id="544645"/>
    <lineage>
        <taxon>Bacteria</taxon>
        <taxon>Pseudomonadati</taxon>
        <taxon>Bacteroidota</taxon>
        <taxon>Bacteroidia</taxon>
        <taxon>Bacteroidales</taxon>
        <taxon>Odoribacteraceae</taxon>
        <taxon>Butyricimonas</taxon>
    </lineage>
</organism>
<dbReference type="PANTHER" id="PTHR48111:SF1">
    <property type="entry name" value="TWO-COMPONENT RESPONSE REGULATOR ORR33"/>
    <property type="match status" value="1"/>
</dbReference>
<dbReference type="InterPro" id="IPR039420">
    <property type="entry name" value="WalR-like"/>
</dbReference>
<evidence type="ECO:0000256" key="3">
    <source>
        <dbReference type="ARBA" id="ARBA00023015"/>
    </source>
</evidence>
<dbReference type="Gene3D" id="3.40.50.2300">
    <property type="match status" value="1"/>
</dbReference>
<evidence type="ECO:0000256" key="2">
    <source>
        <dbReference type="ARBA" id="ARBA00023012"/>
    </source>
</evidence>
<keyword evidence="2" id="KW-0902">Two-component regulatory system</keyword>
<evidence type="ECO:0000259" key="8">
    <source>
        <dbReference type="PROSITE" id="PS50110"/>
    </source>
</evidence>
<dbReference type="CDD" id="cd00156">
    <property type="entry name" value="REC"/>
    <property type="match status" value="1"/>
</dbReference>
<dbReference type="SUPFAM" id="SSF46894">
    <property type="entry name" value="C-terminal effector domain of the bipartite response regulators"/>
    <property type="match status" value="1"/>
</dbReference>
<evidence type="ECO:0000259" key="9">
    <source>
        <dbReference type="PROSITE" id="PS51755"/>
    </source>
</evidence>
<keyword evidence="1 6" id="KW-0597">Phosphoprotein</keyword>
<feature type="modified residue" description="4-aspartylphosphate" evidence="6">
    <location>
        <position position="55"/>
    </location>
</feature>
<evidence type="ECO:0000256" key="4">
    <source>
        <dbReference type="ARBA" id="ARBA00023125"/>
    </source>
</evidence>
<dbReference type="InterPro" id="IPR001867">
    <property type="entry name" value="OmpR/PhoB-type_DNA-bd"/>
</dbReference>
<keyword evidence="5" id="KW-0804">Transcription</keyword>
<dbReference type="OrthoDB" id="943227at2"/>
<dbReference type="RefSeq" id="WP_117774733.1">
    <property type="nucleotide sequence ID" value="NZ_CANPJS010000002.1"/>
</dbReference>
<keyword evidence="4 7" id="KW-0238">DNA-binding</keyword>
<dbReference type="InterPro" id="IPR016032">
    <property type="entry name" value="Sig_transdc_resp-reg_C-effctor"/>
</dbReference>
<dbReference type="AlphaFoldDB" id="A0A413ISG4"/>
<gene>
    <name evidence="10" type="ORF">DXA50_03725</name>
</gene>
<reference evidence="10 11" key="1">
    <citation type="submission" date="2018-08" db="EMBL/GenBank/DDBJ databases">
        <title>A genome reference for cultivated species of the human gut microbiota.</title>
        <authorList>
            <person name="Zou Y."/>
            <person name="Xue W."/>
            <person name="Luo G."/>
        </authorList>
    </citation>
    <scope>NUCLEOTIDE SEQUENCE [LARGE SCALE GENOMIC DNA]</scope>
    <source>
        <strain evidence="10 11">OF02-7</strain>
    </source>
</reference>
<dbReference type="PROSITE" id="PS51755">
    <property type="entry name" value="OMPR_PHOB"/>
    <property type="match status" value="1"/>
</dbReference>
<sequence>MRPKINILYADDDAIAVELLKRQVGTDDFCVRIASDGQKAWELFQSHVPDILLLDIKMPYLDGLDIIKLVRKINQKTPIVVYSSHLNTTRELEAFNLGADDCICKEIEPDLLIAKLKRIYDRVTKGETDPQIYILSDHSKFNSVAGILTINDKIVRLKPYDSRLLYLLCVKFGELADEDYLIEGLWGMADSNKGGSLRRCINHLRKILADDIEIMIKNQYSRGYTLATLKLDSLL</sequence>
<dbReference type="GO" id="GO:0005829">
    <property type="term" value="C:cytosol"/>
    <property type="evidence" value="ECO:0007669"/>
    <property type="project" value="TreeGrafter"/>
</dbReference>
<dbReference type="GO" id="GO:0000976">
    <property type="term" value="F:transcription cis-regulatory region binding"/>
    <property type="evidence" value="ECO:0007669"/>
    <property type="project" value="TreeGrafter"/>
</dbReference>
<name>A0A413ISG4_9BACT</name>
<dbReference type="Gene3D" id="1.10.10.10">
    <property type="entry name" value="Winged helix-like DNA-binding domain superfamily/Winged helix DNA-binding domain"/>
    <property type="match status" value="1"/>
</dbReference>
<dbReference type="InterPro" id="IPR001789">
    <property type="entry name" value="Sig_transdc_resp-reg_receiver"/>
</dbReference>
<dbReference type="PROSITE" id="PS50110">
    <property type="entry name" value="RESPONSE_REGULATORY"/>
    <property type="match status" value="1"/>
</dbReference>
<evidence type="ECO:0000313" key="11">
    <source>
        <dbReference type="Proteomes" id="UP000286063"/>
    </source>
</evidence>
<evidence type="ECO:0000256" key="1">
    <source>
        <dbReference type="ARBA" id="ARBA00022553"/>
    </source>
</evidence>
<dbReference type="GO" id="GO:0000156">
    <property type="term" value="F:phosphorelay response regulator activity"/>
    <property type="evidence" value="ECO:0007669"/>
    <property type="project" value="TreeGrafter"/>
</dbReference>
<dbReference type="Pfam" id="PF00072">
    <property type="entry name" value="Response_reg"/>
    <property type="match status" value="1"/>
</dbReference>
<accession>A0A413ISG4</accession>
<proteinExistence type="predicted"/>
<feature type="domain" description="Response regulatory" evidence="8">
    <location>
        <begin position="6"/>
        <end position="120"/>
    </location>
</feature>
<dbReference type="SUPFAM" id="SSF52172">
    <property type="entry name" value="CheY-like"/>
    <property type="match status" value="1"/>
</dbReference>
<dbReference type="Pfam" id="PF00486">
    <property type="entry name" value="Trans_reg_C"/>
    <property type="match status" value="1"/>
</dbReference>
<dbReference type="GO" id="GO:0032993">
    <property type="term" value="C:protein-DNA complex"/>
    <property type="evidence" value="ECO:0007669"/>
    <property type="project" value="TreeGrafter"/>
</dbReference>
<protein>
    <submittedName>
        <fullName evidence="10">DNA-binding response regulator</fullName>
    </submittedName>
</protein>
<evidence type="ECO:0000313" key="10">
    <source>
        <dbReference type="EMBL" id="RGY20521.1"/>
    </source>
</evidence>
<dbReference type="PANTHER" id="PTHR48111">
    <property type="entry name" value="REGULATOR OF RPOS"/>
    <property type="match status" value="1"/>
</dbReference>
<dbReference type="InterPro" id="IPR036388">
    <property type="entry name" value="WH-like_DNA-bd_sf"/>
</dbReference>
<dbReference type="Proteomes" id="UP000286063">
    <property type="component" value="Unassembled WGS sequence"/>
</dbReference>
<feature type="domain" description="OmpR/PhoB-type" evidence="9">
    <location>
        <begin position="130"/>
        <end position="228"/>
    </location>
</feature>
<comment type="caution">
    <text evidence="10">The sequence shown here is derived from an EMBL/GenBank/DDBJ whole genome shotgun (WGS) entry which is preliminary data.</text>
</comment>
<dbReference type="EMBL" id="QSCR01000003">
    <property type="protein sequence ID" value="RGY20521.1"/>
    <property type="molecule type" value="Genomic_DNA"/>
</dbReference>
<dbReference type="InterPro" id="IPR011006">
    <property type="entry name" value="CheY-like_superfamily"/>
</dbReference>
<feature type="DNA-binding region" description="OmpR/PhoB-type" evidence="7">
    <location>
        <begin position="130"/>
        <end position="228"/>
    </location>
</feature>